<dbReference type="STRING" id="67344.SAMN05216505_10814"/>
<evidence type="ECO:0000256" key="1">
    <source>
        <dbReference type="SAM" id="MobiDB-lite"/>
    </source>
</evidence>
<feature type="transmembrane region" description="Helical" evidence="2">
    <location>
        <begin position="21"/>
        <end position="43"/>
    </location>
</feature>
<keyword evidence="4" id="KW-1185">Reference proteome</keyword>
<proteinExistence type="predicted"/>
<reference evidence="4" key="1">
    <citation type="submission" date="2016-10" db="EMBL/GenBank/DDBJ databases">
        <authorList>
            <person name="Varghese N."/>
            <person name="Submissions S."/>
        </authorList>
    </citation>
    <scope>NUCLEOTIDE SEQUENCE [LARGE SCALE GENOMIC DNA]</scope>
    <source>
        <strain evidence="4">CGMCC 4.3504</strain>
    </source>
</reference>
<evidence type="ECO:0000256" key="2">
    <source>
        <dbReference type="SAM" id="Phobius"/>
    </source>
</evidence>
<keyword evidence="2" id="KW-1133">Transmembrane helix</keyword>
<keyword evidence="2" id="KW-0812">Transmembrane</keyword>
<accession>A0A1G6UXM7</accession>
<organism evidence="3 4">
    <name type="scientific">Streptomyces prasinopilosus</name>
    <dbReference type="NCBI Taxonomy" id="67344"/>
    <lineage>
        <taxon>Bacteria</taxon>
        <taxon>Bacillati</taxon>
        <taxon>Actinomycetota</taxon>
        <taxon>Actinomycetes</taxon>
        <taxon>Kitasatosporales</taxon>
        <taxon>Streptomycetaceae</taxon>
        <taxon>Streptomyces</taxon>
    </lineage>
</organism>
<feature type="region of interest" description="Disordered" evidence="1">
    <location>
        <begin position="88"/>
        <end position="124"/>
    </location>
</feature>
<dbReference type="AlphaFoldDB" id="A0A1G6UXM7"/>
<gene>
    <name evidence="3" type="ORF">SAMN05216505_10814</name>
</gene>
<sequence length="124" mass="12819">MNGLIASGRRRTARRTRAARLSARAALLGLGILWWWAAARLLLTPDAGVLEATVAAGSWGLSLLPVHCVPKGRTKGGLADGRWRRAWRTASGPPEAGAPTAVASSGTGTAASPRPRSGGESGLW</sequence>
<feature type="compositionally biased region" description="Low complexity" evidence="1">
    <location>
        <begin position="97"/>
        <end position="113"/>
    </location>
</feature>
<dbReference type="EMBL" id="FMZK01000008">
    <property type="protein sequence ID" value="SDD46011.1"/>
    <property type="molecule type" value="Genomic_DNA"/>
</dbReference>
<dbReference type="Proteomes" id="UP000182100">
    <property type="component" value="Unassembled WGS sequence"/>
</dbReference>
<evidence type="ECO:0000313" key="3">
    <source>
        <dbReference type="EMBL" id="SDD46011.1"/>
    </source>
</evidence>
<keyword evidence="2" id="KW-0472">Membrane</keyword>
<protein>
    <submittedName>
        <fullName evidence="3">Uncharacterized protein</fullName>
    </submittedName>
</protein>
<evidence type="ECO:0000313" key="4">
    <source>
        <dbReference type="Proteomes" id="UP000182100"/>
    </source>
</evidence>
<name>A0A1G6UXM7_9ACTN</name>